<comment type="similarity">
    <text evidence="8">Belongs to the FIT family. Yeast FIT2A/YFT2 subfamily.</text>
</comment>
<gene>
    <name evidence="8" type="primary">YFT2</name>
    <name evidence="8" type="synonym">FIT2A</name>
    <name evidence="10" type="ORF">LAME_0E12640G</name>
</gene>
<comment type="catalytic activity">
    <reaction evidence="8">
        <text>hexadecanoyl-CoA + H2O = S-hexadecanoyl-4'-phosphopantetheine + adenosine 3',5'-bisphosphate + 2 H(+)</text>
        <dbReference type="Rhea" id="RHEA:50032"/>
        <dbReference type="ChEBI" id="CHEBI:15377"/>
        <dbReference type="ChEBI" id="CHEBI:15378"/>
        <dbReference type="ChEBI" id="CHEBI:57379"/>
        <dbReference type="ChEBI" id="CHEBI:58343"/>
        <dbReference type="ChEBI" id="CHEBI:132018"/>
    </reaction>
</comment>
<comment type="catalytic activity">
    <reaction evidence="8">
        <text>(9Z)-octadecenoyl-CoA + H2O = S-(9Z-octadecenoyl)-4'-phosphopantetheine + adenosine 3',5'-bisphosphate + 2 H(+)</text>
        <dbReference type="Rhea" id="RHEA:65564"/>
        <dbReference type="ChEBI" id="CHEBI:15377"/>
        <dbReference type="ChEBI" id="CHEBI:15378"/>
        <dbReference type="ChEBI" id="CHEBI:57387"/>
        <dbReference type="ChEBI" id="CHEBI:58343"/>
        <dbReference type="ChEBI" id="CHEBI:156553"/>
    </reaction>
</comment>
<feature type="transmembrane region" description="Helical" evidence="9">
    <location>
        <begin position="228"/>
        <end position="245"/>
    </location>
</feature>
<proteinExistence type="inferred from homology"/>
<dbReference type="GO" id="GO:0008654">
    <property type="term" value="P:phospholipid biosynthetic process"/>
    <property type="evidence" value="ECO:0007669"/>
    <property type="project" value="UniProtKB-KW"/>
</dbReference>
<keyword evidence="2 8" id="KW-0812">Transmembrane</keyword>
<feature type="active site" evidence="8">
    <location>
        <position position="161"/>
    </location>
</feature>
<keyword evidence="3 8" id="KW-0378">Hydrolase</keyword>
<evidence type="ECO:0000256" key="7">
    <source>
        <dbReference type="ARBA" id="ARBA00023136"/>
    </source>
</evidence>
<dbReference type="PANTHER" id="PTHR23129:SF0">
    <property type="entry name" value="ACYL-COENZYME A DIPHOSPHATASE FITM2"/>
    <property type="match status" value="1"/>
</dbReference>
<comment type="catalytic activity">
    <reaction evidence="8">
        <text>(5Z,8Z,11Z,14Z)-eicosatetraenoyl-CoA + H2O = S-(5Z,8Z,11Z,14Z-eicosatetraenoyl)-4'-phosphopantetheine + adenosine 3',5'-bisphosphate + 2 H(+)</text>
        <dbReference type="Rhea" id="RHEA:65568"/>
        <dbReference type="ChEBI" id="CHEBI:15377"/>
        <dbReference type="ChEBI" id="CHEBI:15378"/>
        <dbReference type="ChEBI" id="CHEBI:57368"/>
        <dbReference type="ChEBI" id="CHEBI:58343"/>
        <dbReference type="ChEBI" id="CHEBI:156554"/>
    </reaction>
</comment>
<dbReference type="GO" id="GO:0010945">
    <property type="term" value="F:coenzyme A diphosphatase activity"/>
    <property type="evidence" value="ECO:0007669"/>
    <property type="project" value="InterPro"/>
</dbReference>
<evidence type="ECO:0000313" key="10">
    <source>
        <dbReference type="EMBL" id="SCU91474.1"/>
    </source>
</evidence>
<keyword evidence="11" id="KW-1185">Reference proteome</keyword>
<keyword evidence="6" id="KW-0443">Lipid metabolism</keyword>
<accession>A0A1G4JLI7</accession>
<evidence type="ECO:0000256" key="8">
    <source>
        <dbReference type="HAMAP-Rule" id="MF_03232"/>
    </source>
</evidence>
<reference evidence="11" key="1">
    <citation type="submission" date="2016-03" db="EMBL/GenBank/DDBJ databases">
        <authorList>
            <person name="Devillers Hugo."/>
        </authorList>
    </citation>
    <scope>NUCLEOTIDE SEQUENCE [LARGE SCALE GENOMIC DNA]</scope>
</reference>
<evidence type="ECO:0000256" key="2">
    <source>
        <dbReference type="ARBA" id="ARBA00022692"/>
    </source>
</evidence>
<dbReference type="AlphaFoldDB" id="A0A1G4JLI7"/>
<keyword evidence="5 8" id="KW-1133">Transmembrane helix</keyword>
<protein>
    <recommendedName>
        <fullName evidence="8">Acyl-coenzyme A diphosphatase YFT2</fullName>
        <ecNumber evidence="8">3.6.1.-</ecNumber>
    </recommendedName>
    <alternativeName>
        <fullName evidence="8">FIT family protein YFT2</fullName>
    </alternativeName>
</protein>
<dbReference type="GO" id="GO:0140042">
    <property type="term" value="P:lipid droplet formation"/>
    <property type="evidence" value="ECO:0007669"/>
    <property type="project" value="UniProtKB-UniRule"/>
</dbReference>
<dbReference type="PANTHER" id="PTHR23129">
    <property type="entry name" value="ACYL-COENZYME A DIPHOSPHATASE FITM2"/>
    <property type="match status" value="1"/>
</dbReference>
<dbReference type="Proteomes" id="UP000191144">
    <property type="component" value="Chromosome E"/>
</dbReference>
<evidence type="ECO:0000256" key="4">
    <source>
        <dbReference type="ARBA" id="ARBA00022824"/>
    </source>
</evidence>
<keyword evidence="7 8" id="KW-0472">Membrane</keyword>
<keyword evidence="8" id="KW-0444">Lipid biosynthesis</keyword>
<dbReference type="InterPro" id="IPR019388">
    <property type="entry name" value="FIT"/>
</dbReference>
<dbReference type="EMBL" id="LT598481">
    <property type="protein sequence ID" value="SCU91474.1"/>
    <property type="molecule type" value="Genomic_DNA"/>
</dbReference>
<comment type="catalytic activity">
    <reaction evidence="8">
        <text>an acyl-CoA + H2O = an acyl-4'-phosphopantetheine + adenosine 3',5'-bisphosphate + 2 H(+)</text>
        <dbReference type="Rhea" id="RHEA:50044"/>
        <dbReference type="ChEBI" id="CHEBI:15377"/>
        <dbReference type="ChEBI" id="CHEBI:15378"/>
        <dbReference type="ChEBI" id="CHEBI:58342"/>
        <dbReference type="ChEBI" id="CHEBI:58343"/>
        <dbReference type="ChEBI" id="CHEBI:132023"/>
    </reaction>
</comment>
<feature type="transmembrane region" description="Helical" evidence="9">
    <location>
        <begin position="12"/>
        <end position="28"/>
    </location>
</feature>
<evidence type="ECO:0000256" key="5">
    <source>
        <dbReference type="ARBA" id="ARBA00022989"/>
    </source>
</evidence>
<feature type="active site" evidence="8">
    <location>
        <position position="222"/>
    </location>
</feature>
<organism evidence="10 11">
    <name type="scientific">Lachancea meyersii CBS 8951</name>
    <dbReference type="NCBI Taxonomy" id="1266667"/>
    <lineage>
        <taxon>Eukaryota</taxon>
        <taxon>Fungi</taxon>
        <taxon>Dikarya</taxon>
        <taxon>Ascomycota</taxon>
        <taxon>Saccharomycotina</taxon>
        <taxon>Saccharomycetes</taxon>
        <taxon>Saccharomycetales</taxon>
        <taxon>Saccharomycetaceae</taxon>
        <taxon>Lachancea</taxon>
    </lineage>
</organism>
<comment type="function">
    <text evidence="8">Fatty acyl-coenzyme A (CoA) diphosphatase that hydrolyzes fatty acyl-CoA to yield acyl-4'-phosphopantetheine and adenosine 3',5'-bisphosphate. Preferentially hydrolyzes unsaturated long-chain acyl-CoA substrates in the endoplasmic reticulum (ER) lumen. This catalytic activity is required for maintaining ER structure and for lipid droplets (LDs) biogenesis, which are lipid storage organelles involved in maintaining lipid and energy homeostasis. May directly bind to diacylglycerol (DAGs) and triacylglycerol, which is also important for LD biogenesis. May support directional budding of nacent LDs from the ER into the cytosol by reducing DAG levels at sites of LD formation. May play a role in the regulation of cell morphology and cytoskeletal organization). Involved in phospholipid biosynthesis.</text>
</comment>
<keyword evidence="8" id="KW-1208">Phospholipid metabolism</keyword>
<evidence type="ECO:0000313" key="11">
    <source>
        <dbReference type="Proteomes" id="UP000191144"/>
    </source>
</evidence>
<evidence type="ECO:0000256" key="6">
    <source>
        <dbReference type="ARBA" id="ARBA00023098"/>
    </source>
</evidence>
<sequence>MLKLLDNRRYLYLYPCILLQGIAVNLVVKSSQLEHQKDTVYILSSGNWINQIFAYRGNLIWTVVYIALACFQIHLQLSREGFLPLDPRSESERNKKTLFKAVKPYVAKLVLKNLALLVVFLVIDRVFVWTGGSCSTSSTKSAEKCRKQGGRWENGFDVSGHFCFLTTVSLILWQELRLAFQYMAANEINGRSSRTWLALQSTTLAVLIVWAFILCVTAIYYHTLLEKVLGLAMGYICPAVIYWVIPNNQKLSSLLY</sequence>
<feature type="transmembrane region" description="Helical" evidence="9">
    <location>
        <begin position="105"/>
        <end position="123"/>
    </location>
</feature>
<dbReference type="HAMAP" id="MF_03232">
    <property type="entry name" value="YFT2"/>
    <property type="match status" value="1"/>
</dbReference>
<dbReference type="GO" id="GO:0005789">
    <property type="term" value="C:endoplasmic reticulum membrane"/>
    <property type="evidence" value="ECO:0007669"/>
    <property type="project" value="UniProtKB-SubCell"/>
</dbReference>
<dbReference type="OrthoDB" id="5579088at2759"/>
<feature type="transmembrane region" description="Helical" evidence="9">
    <location>
        <begin position="197"/>
        <end position="222"/>
    </location>
</feature>
<evidence type="ECO:0000256" key="9">
    <source>
        <dbReference type="SAM" id="Phobius"/>
    </source>
</evidence>
<dbReference type="InterPro" id="IPR046398">
    <property type="entry name" value="YFT2"/>
</dbReference>
<evidence type="ECO:0000256" key="1">
    <source>
        <dbReference type="ARBA" id="ARBA00004477"/>
    </source>
</evidence>
<name>A0A1G4JLI7_9SACH</name>
<dbReference type="Pfam" id="PF10261">
    <property type="entry name" value="FIT"/>
    <property type="match status" value="2"/>
</dbReference>
<comment type="subcellular location">
    <subcellularLocation>
        <location evidence="1 8">Endoplasmic reticulum membrane</location>
        <topology evidence="1 8">Multi-pass membrane protein</topology>
    </subcellularLocation>
</comment>
<keyword evidence="4 8" id="KW-0256">Endoplasmic reticulum</keyword>
<evidence type="ECO:0000256" key="3">
    <source>
        <dbReference type="ARBA" id="ARBA00022801"/>
    </source>
</evidence>
<keyword evidence="8" id="KW-0594">Phospholipid biosynthesis</keyword>
<dbReference type="EC" id="3.6.1.-" evidence="8"/>